<dbReference type="PANTHER" id="PTHR21726">
    <property type="entry name" value="PHOSPHATIDYLINOSITOL N-ACETYLGLUCOSAMINYLTRANSFERASE SUBUNIT P DOWN SYNDROME CRITICAL REGION PROTEIN 5 -RELATED"/>
    <property type="match status" value="1"/>
</dbReference>
<comment type="caution">
    <text evidence="1">The sequence shown here is derived from an EMBL/GenBank/DDBJ whole genome shotgun (WGS) entry which is preliminary data.</text>
</comment>
<dbReference type="EMBL" id="JBBPBK010000001">
    <property type="protein sequence ID" value="KAK9291559.1"/>
    <property type="molecule type" value="Genomic_DNA"/>
</dbReference>
<proteinExistence type="predicted"/>
<dbReference type="Proteomes" id="UP001415857">
    <property type="component" value="Unassembled WGS sequence"/>
</dbReference>
<accession>A0AAP0SCP7</accession>
<reference evidence="1 2" key="1">
    <citation type="journal article" date="2024" name="Plant J.">
        <title>Genome sequences and population genomics reveal climatic adaptation and genomic divergence between two closely related sweetgum species.</title>
        <authorList>
            <person name="Xu W.Q."/>
            <person name="Ren C.Q."/>
            <person name="Zhang X.Y."/>
            <person name="Comes H.P."/>
            <person name="Liu X.H."/>
            <person name="Li Y.G."/>
            <person name="Kettle C.J."/>
            <person name="Jalonen R."/>
            <person name="Gaisberger H."/>
            <person name="Ma Y.Z."/>
            <person name="Qiu Y.X."/>
        </authorList>
    </citation>
    <scope>NUCLEOTIDE SEQUENCE [LARGE SCALE GENOMIC DNA]</scope>
    <source>
        <strain evidence="1">Hangzhou</strain>
    </source>
</reference>
<evidence type="ECO:0000313" key="1">
    <source>
        <dbReference type="EMBL" id="KAK9291559.1"/>
    </source>
</evidence>
<dbReference type="PANTHER" id="PTHR21726:SF57">
    <property type="entry name" value="SERINE-RICH ADHESIN FOR PLATELETS-LIKE PROTEIN"/>
    <property type="match status" value="1"/>
</dbReference>
<name>A0AAP0SCP7_LIQFO</name>
<evidence type="ECO:0000313" key="2">
    <source>
        <dbReference type="Proteomes" id="UP001415857"/>
    </source>
</evidence>
<dbReference type="AlphaFoldDB" id="A0AAP0SCP7"/>
<sequence length="218" mass="24046">MNGSFERNKIINKVVVNSESGSRKVGLLANETTKELSSSKAINSTCKKRLIKGDNYLEERVSGNILINTEERSIRCDAALDGGIDWGADYRKNGMDVVSFTFTSPIKRSIPGSQSSGQAAENIESFGVDSHRQNDQSDSEISKISSLGLNVIGGDALSILLEQKLKELKYRIESSQCNLVETGPVASSCIHFARFSVQFRCVKHHTNGKWHRGSNWYA</sequence>
<gene>
    <name evidence="1" type="ORF">L1049_019507</name>
</gene>
<keyword evidence="2" id="KW-1185">Reference proteome</keyword>
<organism evidence="1 2">
    <name type="scientific">Liquidambar formosana</name>
    <name type="common">Formosan gum</name>
    <dbReference type="NCBI Taxonomy" id="63359"/>
    <lineage>
        <taxon>Eukaryota</taxon>
        <taxon>Viridiplantae</taxon>
        <taxon>Streptophyta</taxon>
        <taxon>Embryophyta</taxon>
        <taxon>Tracheophyta</taxon>
        <taxon>Spermatophyta</taxon>
        <taxon>Magnoliopsida</taxon>
        <taxon>eudicotyledons</taxon>
        <taxon>Gunneridae</taxon>
        <taxon>Pentapetalae</taxon>
        <taxon>Saxifragales</taxon>
        <taxon>Altingiaceae</taxon>
        <taxon>Liquidambar</taxon>
    </lineage>
</organism>
<protein>
    <submittedName>
        <fullName evidence="1">Uncharacterized protein</fullName>
    </submittedName>
</protein>